<evidence type="ECO:0000256" key="1">
    <source>
        <dbReference type="SAM" id="MobiDB-lite"/>
    </source>
</evidence>
<dbReference type="Gene3D" id="1.10.30.50">
    <property type="match status" value="1"/>
</dbReference>
<protein>
    <recommendedName>
        <fullName evidence="2">HNH nuclease domain-containing protein</fullName>
    </recommendedName>
</protein>
<dbReference type="EMBL" id="JADOUE010000001">
    <property type="protein sequence ID" value="MBG6121626.1"/>
    <property type="molecule type" value="Genomic_DNA"/>
</dbReference>
<dbReference type="Pfam" id="PF01844">
    <property type="entry name" value="HNH"/>
    <property type="match status" value="1"/>
</dbReference>
<dbReference type="InterPro" id="IPR003615">
    <property type="entry name" value="HNH_nuc"/>
</dbReference>
<feature type="domain" description="HNH nuclease" evidence="2">
    <location>
        <begin position="268"/>
        <end position="326"/>
    </location>
</feature>
<accession>A0A931E0R1</accession>
<dbReference type="CDD" id="cd00085">
    <property type="entry name" value="HNHc"/>
    <property type="match status" value="1"/>
</dbReference>
<comment type="caution">
    <text evidence="3">The sequence shown here is derived from an EMBL/GenBank/DDBJ whole genome shotgun (WGS) entry which is preliminary data.</text>
</comment>
<reference evidence="3" key="1">
    <citation type="submission" date="2020-11" db="EMBL/GenBank/DDBJ databases">
        <title>Sequencing the genomes of 1000 actinobacteria strains.</title>
        <authorList>
            <person name="Klenk H.-P."/>
        </authorList>
    </citation>
    <scope>NUCLEOTIDE SEQUENCE</scope>
    <source>
        <strain evidence="3">DSM 45632</strain>
    </source>
</reference>
<gene>
    <name evidence="3" type="ORF">IW254_000595</name>
</gene>
<evidence type="ECO:0000313" key="4">
    <source>
        <dbReference type="Proteomes" id="UP000658613"/>
    </source>
</evidence>
<feature type="region of interest" description="Disordered" evidence="1">
    <location>
        <begin position="325"/>
        <end position="359"/>
    </location>
</feature>
<dbReference type="GO" id="GO:0004519">
    <property type="term" value="F:endonuclease activity"/>
    <property type="evidence" value="ECO:0007669"/>
    <property type="project" value="InterPro"/>
</dbReference>
<sequence length="394" mass="43477">MEFAEMLRNENAHAFAALSTFDAEAALTFGRSPKQVREWERLARTYYGNGKHVHGHGEARRAVREQVIAGGFSLEQLALVERKLQMLDDEGSKWALRAKLLAARCSYAALERKAKKLVPTKKKAPTPGVRVSRSIEGLRSISIVGPERDIADFEHTLREGIDENSAASPQMLSRFLSMLRSGGEDAQGSGAQGFGVPTTRPRPLLLIPLPEWVKILRGEGDDTVLGLSDDTTMTATEFINEFIATGEFELEAATFHPVHGPVNLHRASRYANEKQRDLLRALMPVCPVPGCKHGADSCQFHHIKAWKNGGETNIDNLTPLCSYHNKINDDSPSSPGETGARPRRKSRRQTGKIISRGTIPTWESPGGYAVPNLQHANYRYGAMFSLFGGPMDTH</sequence>
<evidence type="ECO:0000259" key="2">
    <source>
        <dbReference type="SMART" id="SM00507"/>
    </source>
</evidence>
<dbReference type="SMART" id="SM00507">
    <property type="entry name" value="HNHc"/>
    <property type="match status" value="1"/>
</dbReference>
<organism evidence="3 4">
    <name type="scientific">Corynebacterium aquatimens</name>
    <dbReference type="NCBI Taxonomy" id="1190508"/>
    <lineage>
        <taxon>Bacteria</taxon>
        <taxon>Bacillati</taxon>
        <taxon>Actinomycetota</taxon>
        <taxon>Actinomycetes</taxon>
        <taxon>Mycobacteriales</taxon>
        <taxon>Corynebacteriaceae</taxon>
        <taxon>Corynebacterium</taxon>
    </lineage>
</organism>
<feature type="compositionally biased region" description="Basic residues" evidence="1">
    <location>
        <begin position="341"/>
        <end position="350"/>
    </location>
</feature>
<name>A0A931E0R1_9CORY</name>
<dbReference type="GO" id="GO:0008270">
    <property type="term" value="F:zinc ion binding"/>
    <property type="evidence" value="ECO:0007669"/>
    <property type="project" value="InterPro"/>
</dbReference>
<proteinExistence type="predicted"/>
<dbReference type="RefSeq" id="WP_196824146.1">
    <property type="nucleotide sequence ID" value="NZ_CP046980.1"/>
</dbReference>
<evidence type="ECO:0000313" key="3">
    <source>
        <dbReference type="EMBL" id="MBG6121626.1"/>
    </source>
</evidence>
<dbReference type="AlphaFoldDB" id="A0A931E0R1"/>
<dbReference type="InterPro" id="IPR002711">
    <property type="entry name" value="HNH"/>
</dbReference>
<dbReference type="GO" id="GO:0003676">
    <property type="term" value="F:nucleic acid binding"/>
    <property type="evidence" value="ECO:0007669"/>
    <property type="project" value="InterPro"/>
</dbReference>
<dbReference type="Proteomes" id="UP000658613">
    <property type="component" value="Unassembled WGS sequence"/>
</dbReference>
<keyword evidence="4" id="KW-1185">Reference proteome</keyword>